<feature type="compositionally biased region" description="Low complexity" evidence="1">
    <location>
        <begin position="30"/>
        <end position="41"/>
    </location>
</feature>
<gene>
    <name evidence="2" type="ORF">JW744_05570</name>
</gene>
<comment type="caution">
    <text evidence="2">The sequence shown here is derived from an EMBL/GenBank/DDBJ whole genome shotgun (WGS) entry which is preliminary data.</text>
</comment>
<proteinExistence type="predicted"/>
<feature type="region of interest" description="Disordered" evidence="1">
    <location>
        <begin position="1"/>
        <end position="82"/>
    </location>
</feature>
<organism evidence="2 3">
    <name type="scientific">Candidatus Iainarchaeum sp</name>
    <dbReference type="NCBI Taxonomy" id="3101447"/>
    <lineage>
        <taxon>Archaea</taxon>
        <taxon>Candidatus Iainarchaeota</taxon>
        <taxon>Candidatus Iainarchaeia</taxon>
        <taxon>Candidatus Iainarchaeales</taxon>
        <taxon>Candidatus Iainarchaeaceae</taxon>
        <taxon>Candidatus Iainarchaeum</taxon>
    </lineage>
</organism>
<dbReference type="Proteomes" id="UP000809243">
    <property type="component" value="Unassembled WGS sequence"/>
</dbReference>
<name>A0A939CAL9_9ARCH</name>
<dbReference type="EMBL" id="JAFGDB010000099">
    <property type="protein sequence ID" value="MBN2067910.1"/>
    <property type="molecule type" value="Genomic_DNA"/>
</dbReference>
<sequence length="465" mass="51465">MPAEKNGESGKALPKKAAGQNQDLKKALGSGKSQAKAQPKQKAAKPLEKPKEKKPALEKPKGKKPSLEKPAEVKALPDEHMGMKALPEGKKALLTQGKAKQGFLAKILGQKTAVAAIAVCAVVIAAVFIALQPPNVDVDDFWPTSGDGEDSVRMIVVYSEACQNCEQDSSLETLFRENNIPYTAKRISGMGEDGTKLILELGLTKLPAYIIDGRSLKDEWKVNTKSGLASLKDTLLFYVNRGQAKYKQEVFVFYELNLDKKIHVNLLLNEPCGSEGNVIVTYFADPYDPATIASSADMQTLRKMFQGYNVEFVYGYLPTVSPSMEAMYTKDTIETAAKHLTCASTFDAETFNDFEQRVYNRYCSVPDANSYYDRIYNCQDSNRFGQPLNGDEVMAIAEETGLKDDFGYGLCLYSYKERFDPARALAEKWSIYKTPSVVVNCTYETHPGLAREVICSYLGDIVICR</sequence>
<dbReference type="AlphaFoldDB" id="A0A939CAL9"/>
<protein>
    <recommendedName>
        <fullName evidence="4">Thioredoxin-like fold domain-containing protein</fullName>
    </recommendedName>
</protein>
<evidence type="ECO:0000313" key="2">
    <source>
        <dbReference type="EMBL" id="MBN2067910.1"/>
    </source>
</evidence>
<accession>A0A939CAL9</accession>
<evidence type="ECO:0008006" key="4">
    <source>
        <dbReference type="Google" id="ProtNLM"/>
    </source>
</evidence>
<evidence type="ECO:0000256" key="1">
    <source>
        <dbReference type="SAM" id="MobiDB-lite"/>
    </source>
</evidence>
<dbReference type="Gene3D" id="3.40.30.10">
    <property type="entry name" value="Glutaredoxin"/>
    <property type="match status" value="1"/>
</dbReference>
<dbReference type="CDD" id="cd00570">
    <property type="entry name" value="GST_N_family"/>
    <property type="match status" value="1"/>
</dbReference>
<reference evidence="2" key="1">
    <citation type="submission" date="2021-01" db="EMBL/GenBank/DDBJ databases">
        <title>Active Sulfur Cycling in an Early Earth Analoge.</title>
        <authorList>
            <person name="Hahn C.R."/>
            <person name="Youssef N.H."/>
            <person name="Elshahed M."/>
        </authorList>
    </citation>
    <scope>NUCLEOTIDE SEQUENCE</scope>
    <source>
        <strain evidence="2">Zod_Metabat.1151</strain>
    </source>
</reference>
<evidence type="ECO:0000313" key="3">
    <source>
        <dbReference type="Proteomes" id="UP000809243"/>
    </source>
</evidence>
<feature type="compositionally biased region" description="Basic and acidic residues" evidence="1">
    <location>
        <begin position="45"/>
        <end position="82"/>
    </location>
</feature>